<dbReference type="PANTHER" id="PTHR45721">
    <property type="entry name" value="LAMIN DM0-RELATED"/>
    <property type="match status" value="1"/>
</dbReference>
<dbReference type="PANTHER" id="PTHR45721:SF16">
    <property type="entry name" value="LAMIN-L(III)"/>
    <property type="match status" value="1"/>
</dbReference>
<dbReference type="PROSITE" id="PS51842">
    <property type="entry name" value="IF_ROD_2"/>
    <property type="match status" value="1"/>
</dbReference>
<dbReference type="STRING" id="8154.ENSACLP00000038334"/>
<dbReference type="SUPFAM" id="SSF74853">
    <property type="entry name" value="Lamin A/C globular tail domain"/>
    <property type="match status" value="1"/>
</dbReference>
<feature type="domain" description="IF rod" evidence="5">
    <location>
        <begin position="1"/>
        <end position="86"/>
    </location>
</feature>
<dbReference type="PROSITE" id="PS00226">
    <property type="entry name" value="IF_ROD_1"/>
    <property type="match status" value="1"/>
</dbReference>
<dbReference type="AlphaFoldDB" id="A0A3P8R9Z9"/>
<evidence type="ECO:0000259" key="5">
    <source>
        <dbReference type="PROSITE" id="PS51842"/>
    </source>
</evidence>
<organism evidence="6 7">
    <name type="scientific">Astatotilapia calliptera</name>
    <name type="common">Eastern happy</name>
    <name type="synonym">Chromis callipterus</name>
    <dbReference type="NCBI Taxonomy" id="8154"/>
    <lineage>
        <taxon>Eukaryota</taxon>
        <taxon>Metazoa</taxon>
        <taxon>Chordata</taxon>
        <taxon>Craniata</taxon>
        <taxon>Vertebrata</taxon>
        <taxon>Euteleostomi</taxon>
        <taxon>Actinopterygii</taxon>
        <taxon>Neopterygii</taxon>
        <taxon>Teleostei</taxon>
        <taxon>Neoteleostei</taxon>
        <taxon>Acanthomorphata</taxon>
        <taxon>Ovalentaria</taxon>
        <taxon>Cichlomorphae</taxon>
        <taxon>Cichliformes</taxon>
        <taxon>Cichlidae</taxon>
        <taxon>African cichlids</taxon>
        <taxon>Pseudocrenilabrinae</taxon>
        <taxon>Haplochromini</taxon>
        <taxon>Astatotilapia</taxon>
    </lineage>
</organism>
<dbReference type="InterPro" id="IPR039008">
    <property type="entry name" value="IF_rod_dom"/>
</dbReference>
<name>A0A3P8R9Z9_ASTCA</name>
<dbReference type="GO" id="GO:0005652">
    <property type="term" value="C:nuclear lamina"/>
    <property type="evidence" value="ECO:0007669"/>
    <property type="project" value="TreeGrafter"/>
</dbReference>
<evidence type="ECO:0000313" key="6">
    <source>
        <dbReference type="Ensembl" id="ENSACLP00000038334.2"/>
    </source>
</evidence>
<dbReference type="GO" id="GO:0007097">
    <property type="term" value="P:nuclear migration"/>
    <property type="evidence" value="ECO:0007669"/>
    <property type="project" value="TreeGrafter"/>
</dbReference>
<keyword evidence="1 3" id="KW-0403">Intermediate filament</keyword>
<reference evidence="6" key="3">
    <citation type="submission" date="2025-08" db="UniProtKB">
        <authorList>
            <consortium name="Ensembl"/>
        </authorList>
    </citation>
    <scope>IDENTIFICATION</scope>
</reference>
<reference evidence="6" key="4">
    <citation type="submission" date="2025-09" db="UniProtKB">
        <authorList>
            <consortium name="Ensembl"/>
        </authorList>
    </citation>
    <scope>IDENTIFICATION</scope>
</reference>
<dbReference type="GO" id="GO:0031507">
    <property type="term" value="P:heterochromatin formation"/>
    <property type="evidence" value="ECO:0007669"/>
    <property type="project" value="TreeGrafter"/>
</dbReference>
<evidence type="ECO:0000313" key="7">
    <source>
        <dbReference type="Proteomes" id="UP000265100"/>
    </source>
</evidence>
<dbReference type="GO" id="GO:0090435">
    <property type="term" value="P:protein localization to nuclear envelope"/>
    <property type="evidence" value="ECO:0007669"/>
    <property type="project" value="TreeGrafter"/>
</dbReference>
<evidence type="ECO:0000256" key="4">
    <source>
        <dbReference type="SAM" id="MobiDB-lite"/>
    </source>
</evidence>
<dbReference type="GO" id="GO:0005200">
    <property type="term" value="F:structural constituent of cytoskeleton"/>
    <property type="evidence" value="ECO:0007669"/>
    <property type="project" value="TreeGrafter"/>
</dbReference>
<dbReference type="GO" id="GO:0005882">
    <property type="term" value="C:intermediate filament"/>
    <property type="evidence" value="ECO:0007669"/>
    <property type="project" value="UniProtKB-KW"/>
</dbReference>
<dbReference type="InterPro" id="IPR018039">
    <property type="entry name" value="IF_conserved"/>
</dbReference>
<comment type="similarity">
    <text evidence="3">Belongs to the intermediate filament family.</text>
</comment>
<dbReference type="GeneTree" id="ENSGT00940000164952"/>
<dbReference type="Gene3D" id="2.60.40.1260">
    <property type="entry name" value="Lamin Tail domain"/>
    <property type="match status" value="1"/>
</dbReference>
<dbReference type="Ensembl" id="ENSACLT00000039232.2">
    <property type="protein sequence ID" value="ENSACLP00000038334.2"/>
    <property type="gene ID" value="ENSACLG00000025885.2"/>
</dbReference>
<dbReference type="GO" id="GO:0051664">
    <property type="term" value="P:nuclear pore localization"/>
    <property type="evidence" value="ECO:0007669"/>
    <property type="project" value="TreeGrafter"/>
</dbReference>
<keyword evidence="7" id="KW-1185">Reference proteome</keyword>
<reference evidence="7" key="2">
    <citation type="submission" date="2023-03" db="EMBL/GenBank/DDBJ databases">
        <authorList>
            <consortium name="Wellcome Sanger Institute Data Sharing"/>
        </authorList>
    </citation>
    <scope>NUCLEOTIDE SEQUENCE [LARGE SCALE GENOMIC DNA]</scope>
</reference>
<dbReference type="SUPFAM" id="SSF64593">
    <property type="entry name" value="Intermediate filament protein, coiled coil region"/>
    <property type="match status" value="1"/>
</dbReference>
<dbReference type="InterPro" id="IPR036415">
    <property type="entry name" value="Lamin_tail_dom_sf"/>
</dbReference>
<dbReference type="Proteomes" id="UP000265100">
    <property type="component" value="Chromosome 1"/>
</dbReference>
<dbReference type="GO" id="GO:0006998">
    <property type="term" value="P:nuclear envelope organization"/>
    <property type="evidence" value="ECO:0007669"/>
    <property type="project" value="TreeGrafter"/>
</dbReference>
<dbReference type="Bgee" id="ENSACLG00000025885">
    <property type="expression patterns" value="Expressed in ovary and 7 other cell types or tissues"/>
</dbReference>
<evidence type="ECO:0000256" key="2">
    <source>
        <dbReference type="ARBA" id="ARBA00023054"/>
    </source>
</evidence>
<accession>A0A3P8R9Z9</accession>
<feature type="compositionally biased region" description="Polar residues" evidence="4">
    <location>
        <begin position="92"/>
        <end position="101"/>
    </location>
</feature>
<protein>
    <recommendedName>
        <fullName evidence="5">IF rod domain-containing protein</fullName>
    </recommendedName>
</protein>
<dbReference type="Pfam" id="PF00038">
    <property type="entry name" value="Filament"/>
    <property type="match status" value="1"/>
</dbReference>
<feature type="region of interest" description="Disordered" evidence="4">
    <location>
        <begin position="90"/>
        <end position="135"/>
    </location>
</feature>
<evidence type="ECO:0000256" key="1">
    <source>
        <dbReference type="ARBA" id="ARBA00022754"/>
    </source>
</evidence>
<reference evidence="6 7" key="1">
    <citation type="submission" date="2018-05" db="EMBL/GenBank/DDBJ databases">
        <authorList>
            <person name="Datahose"/>
        </authorList>
    </citation>
    <scope>NUCLEOTIDE SEQUENCE</scope>
</reference>
<evidence type="ECO:0000256" key="3">
    <source>
        <dbReference type="RuleBase" id="RU000685"/>
    </source>
</evidence>
<proteinExistence type="inferred from homology"/>
<sequence>MQQLRQDSESQLQQYKEEIDRVFGSKVRAAHGLFSDIKKCEQELLNMRTQMFSQLEDYEHLMDVKVALDVEISAYRKMLEVEEQRYGVFLSPSPSQRTSIPRTHEHSGRKPRGKKRKYEGESGSSPAYKMSSRSMERGAVSVEEIDVDGKYVRLKNNSEKVSLYGL</sequence>
<keyword evidence="2" id="KW-0175">Coiled coil</keyword>
<dbReference type="Gene3D" id="1.20.5.170">
    <property type="match status" value="1"/>
</dbReference>